<evidence type="ECO:0000256" key="1">
    <source>
        <dbReference type="SAM" id="MobiDB-lite"/>
    </source>
</evidence>
<dbReference type="OrthoDB" id="3941101at2759"/>
<dbReference type="AlphaFoldDB" id="A0A8K0R6H5"/>
<dbReference type="Proteomes" id="UP000813461">
    <property type="component" value="Unassembled WGS sequence"/>
</dbReference>
<gene>
    <name evidence="2" type="ORF">FB567DRAFT_68310</name>
</gene>
<name>A0A8K0R6H5_9PLEO</name>
<organism evidence="2 3">
    <name type="scientific">Paraphoma chrysanthemicola</name>
    <dbReference type="NCBI Taxonomy" id="798071"/>
    <lineage>
        <taxon>Eukaryota</taxon>
        <taxon>Fungi</taxon>
        <taxon>Dikarya</taxon>
        <taxon>Ascomycota</taxon>
        <taxon>Pezizomycotina</taxon>
        <taxon>Dothideomycetes</taxon>
        <taxon>Pleosporomycetidae</taxon>
        <taxon>Pleosporales</taxon>
        <taxon>Pleosporineae</taxon>
        <taxon>Phaeosphaeriaceae</taxon>
        <taxon>Paraphoma</taxon>
    </lineage>
</organism>
<accession>A0A8K0R6H5</accession>
<evidence type="ECO:0000313" key="2">
    <source>
        <dbReference type="EMBL" id="KAH7086338.1"/>
    </source>
</evidence>
<comment type="caution">
    <text evidence="2">The sequence shown here is derived from an EMBL/GenBank/DDBJ whole genome shotgun (WGS) entry which is preliminary data.</text>
</comment>
<evidence type="ECO:0000313" key="3">
    <source>
        <dbReference type="Proteomes" id="UP000813461"/>
    </source>
</evidence>
<dbReference type="EMBL" id="JAGMVJ010000011">
    <property type="protein sequence ID" value="KAH7086338.1"/>
    <property type="molecule type" value="Genomic_DNA"/>
</dbReference>
<proteinExistence type="predicted"/>
<reference evidence="2" key="1">
    <citation type="journal article" date="2021" name="Nat. Commun.">
        <title>Genetic determinants of endophytism in the Arabidopsis root mycobiome.</title>
        <authorList>
            <person name="Mesny F."/>
            <person name="Miyauchi S."/>
            <person name="Thiergart T."/>
            <person name="Pickel B."/>
            <person name="Atanasova L."/>
            <person name="Karlsson M."/>
            <person name="Huettel B."/>
            <person name="Barry K.W."/>
            <person name="Haridas S."/>
            <person name="Chen C."/>
            <person name="Bauer D."/>
            <person name="Andreopoulos W."/>
            <person name="Pangilinan J."/>
            <person name="LaButti K."/>
            <person name="Riley R."/>
            <person name="Lipzen A."/>
            <person name="Clum A."/>
            <person name="Drula E."/>
            <person name="Henrissat B."/>
            <person name="Kohler A."/>
            <person name="Grigoriev I.V."/>
            <person name="Martin F.M."/>
            <person name="Hacquard S."/>
        </authorList>
    </citation>
    <scope>NUCLEOTIDE SEQUENCE</scope>
    <source>
        <strain evidence="2">MPI-SDFR-AT-0120</strain>
    </source>
</reference>
<sequence length="258" mass="28927">MSAPRLNPWDDFDDHVAPDEALPDYDDGRAPAYDSGTYDDPTMIYHLRQYDRRIQMLVAYGPAATSSYRITSNGYRLFSKKPEMEVLRTSRDMKQRNIAMMGFDNGGPLPWCPRAHFLYTNELGAAIKYGMEAPNFADWQVQLGDGMYEWSVATQPSSLVLREKTSSIVIARFTYSACGMQAARGAEVGQLVIYSDALTSESEGVDKLVCSLMVSLTHLKRMGRHYTNNVNDELSRSASLPREYIPSNRMSSAGVSMI</sequence>
<protein>
    <submittedName>
        <fullName evidence="2">Uncharacterized protein</fullName>
    </submittedName>
</protein>
<keyword evidence="3" id="KW-1185">Reference proteome</keyword>
<feature type="region of interest" description="Disordered" evidence="1">
    <location>
        <begin position="1"/>
        <end position="31"/>
    </location>
</feature>